<protein>
    <submittedName>
        <fullName evidence="1">Uncharacterized protein</fullName>
    </submittedName>
</protein>
<sequence>MIENVDAATRLLDDGWTIKLLKPSDLYVARASRPKYDDGYRVINDVVEATGSTPGIALYNLVEKVTARRLAKKA</sequence>
<evidence type="ECO:0000313" key="1">
    <source>
        <dbReference type="EMBL" id="KKN41854.1"/>
    </source>
</evidence>
<gene>
    <name evidence="1" type="ORF">LCGC14_0719140</name>
</gene>
<dbReference type="EMBL" id="LAZR01001620">
    <property type="protein sequence ID" value="KKN41854.1"/>
    <property type="molecule type" value="Genomic_DNA"/>
</dbReference>
<reference evidence="1" key="1">
    <citation type="journal article" date="2015" name="Nature">
        <title>Complex archaea that bridge the gap between prokaryotes and eukaryotes.</title>
        <authorList>
            <person name="Spang A."/>
            <person name="Saw J.H."/>
            <person name="Jorgensen S.L."/>
            <person name="Zaremba-Niedzwiedzka K."/>
            <person name="Martijn J."/>
            <person name="Lind A.E."/>
            <person name="van Eijk R."/>
            <person name="Schleper C."/>
            <person name="Guy L."/>
            <person name="Ettema T.J."/>
        </authorList>
    </citation>
    <scope>NUCLEOTIDE SEQUENCE</scope>
</reference>
<comment type="caution">
    <text evidence="1">The sequence shown here is derived from an EMBL/GenBank/DDBJ whole genome shotgun (WGS) entry which is preliminary data.</text>
</comment>
<name>A0A0F9QH82_9ZZZZ</name>
<accession>A0A0F9QH82</accession>
<dbReference type="AlphaFoldDB" id="A0A0F9QH82"/>
<proteinExistence type="predicted"/>
<organism evidence="1">
    <name type="scientific">marine sediment metagenome</name>
    <dbReference type="NCBI Taxonomy" id="412755"/>
    <lineage>
        <taxon>unclassified sequences</taxon>
        <taxon>metagenomes</taxon>
        <taxon>ecological metagenomes</taxon>
    </lineage>
</organism>